<feature type="domain" description="Gamma-butyrobetaine hydroxylase-like N-terminal" evidence="11">
    <location>
        <begin position="66"/>
        <end position="140"/>
    </location>
</feature>
<comment type="cofactor">
    <cofactor evidence="1">
        <name>Fe(2+)</name>
        <dbReference type="ChEBI" id="CHEBI:29033"/>
    </cofactor>
</comment>
<dbReference type="PANTHER" id="PTHR10696">
    <property type="entry name" value="GAMMA-BUTYROBETAINE HYDROXYLASE-RELATED"/>
    <property type="match status" value="1"/>
</dbReference>
<dbReference type="GO" id="GO:0016706">
    <property type="term" value="F:2-oxoglutarate-dependent dioxygenase activity"/>
    <property type="evidence" value="ECO:0007669"/>
    <property type="project" value="UniProtKB-ARBA"/>
</dbReference>
<evidence type="ECO:0000256" key="5">
    <source>
        <dbReference type="ARBA" id="ARBA00022723"/>
    </source>
</evidence>
<dbReference type="PANTHER" id="PTHR10696:SF33">
    <property type="entry name" value="GAMMA-BUTYROBETAINE DIOXYGENASE"/>
    <property type="match status" value="1"/>
</dbReference>
<comment type="cofactor">
    <cofactor evidence="2">
        <name>L-ascorbate</name>
        <dbReference type="ChEBI" id="CHEBI:38290"/>
    </cofactor>
</comment>
<dbReference type="SUPFAM" id="SSF51197">
    <property type="entry name" value="Clavaminate synthase-like"/>
    <property type="match status" value="1"/>
</dbReference>
<dbReference type="Pfam" id="PF06155">
    <property type="entry name" value="GBBH-like_N"/>
    <property type="match status" value="1"/>
</dbReference>
<feature type="domain" description="TauD/TfdA-like" evidence="10">
    <location>
        <begin position="176"/>
        <end position="418"/>
    </location>
</feature>
<dbReference type="InterPro" id="IPR010376">
    <property type="entry name" value="GBBH-like_N"/>
</dbReference>
<keyword evidence="6" id="KW-0124">Carnitine biosynthesis</keyword>
<evidence type="ECO:0000256" key="6">
    <source>
        <dbReference type="ARBA" id="ARBA00022873"/>
    </source>
</evidence>
<evidence type="ECO:0000313" key="12">
    <source>
        <dbReference type="EMBL" id="SOQ43131.1"/>
    </source>
</evidence>
<accession>A0A2H1VQK8</accession>
<sequence length="442" mass="51215">MNYNRYARVQTHKVSVVRVRSGQHVNMFALRLVTSATKFAKTLPSASCIKTIHTVNVLFKNKTDDLLSVDIRGESLQFPYVWLRENCQCEQCYHTSAKSRILDWNNFDLNVKPKNVSKDQNALQVTWNDGHASQYNLNWLKFRGFTTENQNKYTETIYKPKKITWNNEDFPKIFSKHDYNEILNSDEALYNWLYQLSVYGVALIQNTPDSETAIDAVVNKIGFTKRTHYGVKFVVRNVPNTSNVAYLSSNLQLHTDLPYYEYCPGVNLLHCLVQTASKGGENILSDCHYVAQYMKVHHPEQYKLLTDTEIEWRDVGVEDGNEFFKLHRDPVICLDRHGEVMRINFSIPQRGSQFPGPIDLVKPWYEAHANFLALNQKFGARFKTAAGDILCFNNIRLLHGRNAYEDSENNVRQLIGAYVDWDEIYSRLRCLKVKLKNEDGIC</sequence>
<evidence type="ECO:0000256" key="2">
    <source>
        <dbReference type="ARBA" id="ARBA00001961"/>
    </source>
</evidence>
<dbReference type="Pfam" id="PF02668">
    <property type="entry name" value="TauD"/>
    <property type="match status" value="1"/>
</dbReference>
<evidence type="ECO:0000256" key="7">
    <source>
        <dbReference type="ARBA" id="ARBA00022964"/>
    </source>
</evidence>
<organism evidence="12">
    <name type="scientific">Spodoptera frugiperda</name>
    <name type="common">Fall armyworm</name>
    <dbReference type="NCBI Taxonomy" id="7108"/>
    <lineage>
        <taxon>Eukaryota</taxon>
        <taxon>Metazoa</taxon>
        <taxon>Ecdysozoa</taxon>
        <taxon>Arthropoda</taxon>
        <taxon>Hexapoda</taxon>
        <taxon>Insecta</taxon>
        <taxon>Pterygota</taxon>
        <taxon>Neoptera</taxon>
        <taxon>Endopterygota</taxon>
        <taxon>Lepidoptera</taxon>
        <taxon>Glossata</taxon>
        <taxon>Ditrysia</taxon>
        <taxon>Noctuoidea</taxon>
        <taxon>Noctuidae</taxon>
        <taxon>Amphipyrinae</taxon>
        <taxon>Spodoptera</taxon>
    </lineage>
</organism>
<dbReference type="InterPro" id="IPR042098">
    <property type="entry name" value="TauD-like_sf"/>
</dbReference>
<dbReference type="CDD" id="cd00250">
    <property type="entry name" value="CAS_like"/>
    <property type="match status" value="1"/>
</dbReference>
<dbReference type="AlphaFoldDB" id="A0A2H1VQK8"/>
<proteinExistence type="inferred from homology"/>
<dbReference type="EMBL" id="ODYU01003853">
    <property type="protein sequence ID" value="SOQ43131.1"/>
    <property type="molecule type" value="Genomic_DNA"/>
</dbReference>
<evidence type="ECO:0000256" key="8">
    <source>
        <dbReference type="ARBA" id="ARBA00023002"/>
    </source>
</evidence>
<evidence type="ECO:0000256" key="1">
    <source>
        <dbReference type="ARBA" id="ARBA00001954"/>
    </source>
</evidence>
<evidence type="ECO:0000259" key="10">
    <source>
        <dbReference type="Pfam" id="PF02668"/>
    </source>
</evidence>
<keyword evidence="8" id="KW-0560">Oxidoreductase</keyword>
<keyword evidence="7" id="KW-0223">Dioxygenase</keyword>
<comment type="similarity">
    <text evidence="4">Belongs to the gamma-BBH/TMLD family.</text>
</comment>
<dbReference type="FunFam" id="3.30.2020.30:FF:000002">
    <property type="entry name" value="Putative gamma-butyrobetaine dioxygenase"/>
    <property type="match status" value="1"/>
</dbReference>
<protein>
    <submittedName>
        <fullName evidence="12">SFRICE_012088</fullName>
    </submittedName>
</protein>
<dbReference type="GO" id="GO:0005739">
    <property type="term" value="C:mitochondrion"/>
    <property type="evidence" value="ECO:0007669"/>
    <property type="project" value="TreeGrafter"/>
</dbReference>
<dbReference type="InterPro" id="IPR050411">
    <property type="entry name" value="AlphaKG_dependent_hydroxylases"/>
</dbReference>
<dbReference type="FunFam" id="3.60.130.10:FF:000001">
    <property type="entry name" value="Trimethyllysine dioxygenase, mitochondrial"/>
    <property type="match status" value="1"/>
</dbReference>
<keyword evidence="9" id="KW-0408">Iron</keyword>
<comment type="pathway">
    <text evidence="3">Amine and polyamine biosynthesis; carnitine biosynthesis.</text>
</comment>
<name>A0A2H1VQK8_SPOFR</name>
<dbReference type="InterPro" id="IPR003819">
    <property type="entry name" value="TauD/TfdA-like"/>
</dbReference>
<evidence type="ECO:0000256" key="3">
    <source>
        <dbReference type="ARBA" id="ARBA00005022"/>
    </source>
</evidence>
<dbReference type="Gene3D" id="3.30.2020.30">
    <property type="match status" value="1"/>
</dbReference>
<dbReference type="UniPathway" id="UPA00118"/>
<evidence type="ECO:0000256" key="9">
    <source>
        <dbReference type="ARBA" id="ARBA00023004"/>
    </source>
</evidence>
<keyword evidence="5" id="KW-0479">Metal-binding</keyword>
<evidence type="ECO:0000259" key="11">
    <source>
        <dbReference type="Pfam" id="PF06155"/>
    </source>
</evidence>
<evidence type="ECO:0000256" key="4">
    <source>
        <dbReference type="ARBA" id="ARBA00008654"/>
    </source>
</evidence>
<dbReference type="InterPro" id="IPR038492">
    <property type="entry name" value="GBBH-like_N_sf"/>
</dbReference>
<dbReference type="GO" id="GO:0046872">
    <property type="term" value="F:metal ion binding"/>
    <property type="evidence" value="ECO:0007669"/>
    <property type="project" value="UniProtKB-KW"/>
</dbReference>
<gene>
    <name evidence="12" type="ORF">SFRICE_012088</name>
</gene>
<dbReference type="GO" id="GO:0045329">
    <property type="term" value="P:carnitine biosynthetic process"/>
    <property type="evidence" value="ECO:0007669"/>
    <property type="project" value="UniProtKB-UniPathway"/>
</dbReference>
<dbReference type="Gene3D" id="3.60.130.10">
    <property type="entry name" value="Clavaminate synthase-like"/>
    <property type="match status" value="1"/>
</dbReference>
<reference evidence="12" key="1">
    <citation type="submission" date="2016-07" db="EMBL/GenBank/DDBJ databases">
        <authorList>
            <person name="Bretaudeau A."/>
        </authorList>
    </citation>
    <scope>NUCLEOTIDE SEQUENCE</scope>
    <source>
        <strain evidence="12">Rice</strain>
        <tissue evidence="12">Whole body</tissue>
    </source>
</reference>